<comment type="subcellular location">
    <subcellularLocation>
        <location evidence="3">Cytoplasm</location>
    </subcellularLocation>
</comment>
<evidence type="ECO:0000313" key="5">
    <source>
        <dbReference type="Proteomes" id="UP000297706"/>
    </source>
</evidence>
<name>A0A4Y9VPZ4_9PROT</name>
<proteinExistence type="inferred from homology"/>
<sequence>MSLILDASTSQFEVAQWQDGELQLASDCLAEETPVALVYNGVSHAVMLATAQDLEDFALGFSLSEGIIEQASELYDVDIQVRDNGIELHCEIASERFVQLKERRRTLAGKTGCGLCGAESLGQAVRYPEPLQSQSVFTASSIRRALHAMQAMQVLQQQTGATHASAYVLSDGTISLVREDVGRHNALDKLVGALERGQLKSGVANGGFIITTSRASFEMVQKTARAGVSLLVAVSAPTGLAVRVAQACGLTLLGFARENRYVAYSHGERILNQ</sequence>
<feature type="active site" description="Cysteine persulfide intermediate" evidence="3">
    <location>
        <position position="113"/>
    </location>
</feature>
<dbReference type="OrthoDB" id="3197277at2"/>
<dbReference type="GO" id="GO:0005737">
    <property type="term" value="C:cytoplasm"/>
    <property type="evidence" value="ECO:0007669"/>
    <property type="project" value="UniProtKB-SubCell"/>
</dbReference>
<evidence type="ECO:0000256" key="3">
    <source>
        <dbReference type="HAMAP-Rule" id="MF_00187"/>
    </source>
</evidence>
<dbReference type="Pfam" id="PF02634">
    <property type="entry name" value="FdhD-NarQ"/>
    <property type="match status" value="1"/>
</dbReference>
<keyword evidence="5" id="KW-1185">Reference proteome</keyword>
<evidence type="ECO:0000256" key="2">
    <source>
        <dbReference type="ARBA" id="ARBA00023150"/>
    </source>
</evidence>
<dbReference type="AlphaFoldDB" id="A0A4Y9VPZ4"/>
<keyword evidence="2 3" id="KW-0501">Molybdenum cofactor biosynthesis</keyword>
<keyword evidence="1 3" id="KW-0963">Cytoplasm</keyword>
<dbReference type="InterPro" id="IPR016193">
    <property type="entry name" value="Cytidine_deaminase-like"/>
</dbReference>
<protein>
    <recommendedName>
        <fullName evidence="3">Sulfur carrier protein FdhD</fullName>
    </recommendedName>
</protein>
<dbReference type="PANTHER" id="PTHR30592">
    <property type="entry name" value="FORMATE DEHYDROGENASE"/>
    <property type="match status" value="1"/>
</dbReference>
<dbReference type="InterPro" id="IPR003786">
    <property type="entry name" value="FdhD"/>
</dbReference>
<dbReference type="Gene3D" id="3.10.20.10">
    <property type="match status" value="1"/>
</dbReference>
<gene>
    <name evidence="3" type="primary">fdhD</name>
    <name evidence="4" type="ORF">C3Y98_11145</name>
</gene>
<organism evidence="4 5">
    <name type="scientific">Methylotenera oryzisoli</name>
    <dbReference type="NCBI Taxonomy" id="2080758"/>
    <lineage>
        <taxon>Bacteria</taxon>
        <taxon>Pseudomonadati</taxon>
        <taxon>Pseudomonadota</taxon>
        <taxon>Betaproteobacteria</taxon>
        <taxon>Nitrosomonadales</taxon>
        <taxon>Methylophilaceae</taxon>
        <taxon>Methylotenera</taxon>
    </lineage>
</organism>
<comment type="caution">
    <text evidence="4">The sequence shown here is derived from an EMBL/GenBank/DDBJ whole genome shotgun (WGS) entry which is preliminary data.</text>
</comment>
<accession>A0A4Y9VPZ4</accession>
<dbReference type="GO" id="GO:0006777">
    <property type="term" value="P:Mo-molybdopterin cofactor biosynthetic process"/>
    <property type="evidence" value="ECO:0007669"/>
    <property type="project" value="UniProtKB-UniRule"/>
</dbReference>
<comment type="function">
    <text evidence="3">Required for formate dehydrogenase (FDH) activity. Acts as a sulfur carrier protein that transfers sulfur from IscS to the molybdenum cofactor prior to its insertion into FDH.</text>
</comment>
<dbReference type="SUPFAM" id="SSF53927">
    <property type="entry name" value="Cytidine deaminase-like"/>
    <property type="match status" value="1"/>
</dbReference>
<evidence type="ECO:0000256" key="1">
    <source>
        <dbReference type="ARBA" id="ARBA00022490"/>
    </source>
</evidence>
<feature type="binding site" evidence="3">
    <location>
        <begin position="255"/>
        <end position="260"/>
    </location>
    <ligand>
        <name>Mo-bis(molybdopterin guanine dinucleotide)</name>
        <dbReference type="ChEBI" id="CHEBI:60539"/>
    </ligand>
</feature>
<evidence type="ECO:0000313" key="4">
    <source>
        <dbReference type="EMBL" id="TFW70415.1"/>
    </source>
</evidence>
<dbReference type="Gene3D" id="3.40.140.10">
    <property type="entry name" value="Cytidine Deaminase, domain 2"/>
    <property type="match status" value="1"/>
</dbReference>
<dbReference type="HAMAP" id="MF_00187">
    <property type="entry name" value="FdhD"/>
    <property type="match status" value="1"/>
</dbReference>
<reference evidence="4 5" key="1">
    <citation type="submission" date="2018-02" db="EMBL/GenBank/DDBJ databases">
        <title>A novel lanthanide dependent methylotroph, Methylotenera sp. La3113.</title>
        <authorList>
            <person name="Lv H."/>
            <person name="Tani A."/>
        </authorList>
    </citation>
    <scope>NUCLEOTIDE SEQUENCE [LARGE SCALE GENOMIC DNA]</scope>
    <source>
        <strain evidence="4 5">La3113</strain>
    </source>
</reference>
<dbReference type="GO" id="GO:0016783">
    <property type="term" value="F:sulfurtransferase activity"/>
    <property type="evidence" value="ECO:0007669"/>
    <property type="project" value="InterPro"/>
</dbReference>
<keyword evidence="4" id="KW-0808">Transferase</keyword>
<dbReference type="PANTHER" id="PTHR30592:SF1">
    <property type="entry name" value="SULFUR CARRIER PROTEIN FDHD"/>
    <property type="match status" value="1"/>
</dbReference>
<dbReference type="NCBIfam" id="TIGR00129">
    <property type="entry name" value="fdhD_narQ"/>
    <property type="match status" value="1"/>
</dbReference>
<dbReference type="Proteomes" id="UP000297706">
    <property type="component" value="Unassembled WGS sequence"/>
</dbReference>
<dbReference type="EMBL" id="PQVH01000013">
    <property type="protein sequence ID" value="TFW70415.1"/>
    <property type="molecule type" value="Genomic_DNA"/>
</dbReference>
<dbReference type="PIRSF" id="PIRSF015626">
    <property type="entry name" value="FdhD"/>
    <property type="match status" value="1"/>
</dbReference>
<comment type="similarity">
    <text evidence="3">Belongs to the FdhD family.</text>
</comment>
<dbReference type="GO" id="GO:0097163">
    <property type="term" value="F:sulfur carrier activity"/>
    <property type="evidence" value="ECO:0007669"/>
    <property type="project" value="UniProtKB-UniRule"/>
</dbReference>